<sequence length="190" mass="22406">MKLGRQINTLAYSEYLHLLENYKKFTDFNHLGLFRSILENGKLEPTQKLEVRDAVIEKFPKFFEFLQLKDPVTYFCLITYQQTLTAADSHQVWEEIKRNQQRILAVKKLGHRNIGTYAKHDCGYETCHLNGLMIKQGSWLAEEKIGFCTDKNEYPALSKSKMRRRDRKQQKQIIEQELAGDSTLSFRRLL</sequence>
<proteinExistence type="predicted"/>
<name>A0A7K1TIJ3_9BACT</name>
<protein>
    <submittedName>
        <fullName evidence="1">Uncharacterized protein</fullName>
    </submittedName>
</protein>
<gene>
    <name evidence="1" type="ORF">GO988_17595</name>
</gene>
<keyword evidence="2" id="KW-1185">Reference proteome</keyword>
<dbReference type="Proteomes" id="UP000441336">
    <property type="component" value="Unassembled WGS sequence"/>
</dbReference>
<accession>A0A7K1TIJ3</accession>
<comment type="caution">
    <text evidence="1">The sequence shown here is derived from an EMBL/GenBank/DDBJ whole genome shotgun (WGS) entry which is preliminary data.</text>
</comment>
<dbReference type="EMBL" id="WQKZ01000004">
    <property type="protein sequence ID" value="MVN78146.1"/>
    <property type="molecule type" value="Genomic_DNA"/>
</dbReference>
<reference evidence="1 2" key="1">
    <citation type="submission" date="2019-12" db="EMBL/GenBank/DDBJ databases">
        <title>Hymenobacter sp. HMF4947 Genome sequencing and assembly.</title>
        <authorList>
            <person name="Kang H."/>
            <person name="Cha I."/>
            <person name="Kim H."/>
            <person name="Joh K."/>
        </authorList>
    </citation>
    <scope>NUCLEOTIDE SEQUENCE [LARGE SCALE GENOMIC DNA]</scope>
    <source>
        <strain evidence="1 2">HMF4947</strain>
    </source>
</reference>
<dbReference type="RefSeq" id="WP_157567940.1">
    <property type="nucleotide sequence ID" value="NZ_WQKZ01000004.1"/>
</dbReference>
<evidence type="ECO:0000313" key="2">
    <source>
        <dbReference type="Proteomes" id="UP000441336"/>
    </source>
</evidence>
<dbReference type="AlphaFoldDB" id="A0A7K1TIJ3"/>
<organism evidence="1 2">
    <name type="scientific">Hymenobacter ginkgonis</name>
    <dbReference type="NCBI Taxonomy" id="2682976"/>
    <lineage>
        <taxon>Bacteria</taxon>
        <taxon>Pseudomonadati</taxon>
        <taxon>Bacteroidota</taxon>
        <taxon>Cytophagia</taxon>
        <taxon>Cytophagales</taxon>
        <taxon>Hymenobacteraceae</taxon>
        <taxon>Hymenobacter</taxon>
    </lineage>
</organism>
<evidence type="ECO:0000313" key="1">
    <source>
        <dbReference type="EMBL" id="MVN78146.1"/>
    </source>
</evidence>